<comment type="similarity">
    <text evidence="15">Belongs to the TRAFAC class TrmE-Era-EngA-EngB-Septin-like GTPase superfamily. FeoB GTPase (TC 9.A.8) family.</text>
</comment>
<keyword evidence="18" id="KW-1185">Reference proteome</keyword>
<evidence type="ECO:0000259" key="16">
    <source>
        <dbReference type="PROSITE" id="PS51711"/>
    </source>
</evidence>
<evidence type="ECO:0000256" key="5">
    <source>
        <dbReference type="ARBA" id="ARBA00022496"/>
    </source>
</evidence>
<keyword evidence="6 15" id="KW-0812">Transmembrane</keyword>
<keyword evidence="5 15" id="KW-0410">Iron transport</keyword>
<dbReference type="InterPro" id="IPR030389">
    <property type="entry name" value="G_FEOB_dom"/>
</dbReference>
<evidence type="ECO:0000256" key="12">
    <source>
        <dbReference type="ARBA" id="ARBA00023136"/>
    </source>
</evidence>
<evidence type="ECO:0000256" key="14">
    <source>
        <dbReference type="NCBIfam" id="TIGR00437"/>
    </source>
</evidence>
<evidence type="ECO:0000256" key="13">
    <source>
        <dbReference type="ARBA" id="ARBA00031200"/>
    </source>
</evidence>
<keyword evidence="10" id="KW-0406">Ion transport</keyword>
<dbReference type="InterPro" id="IPR027417">
    <property type="entry name" value="P-loop_NTPase"/>
</dbReference>
<evidence type="ECO:0000256" key="8">
    <source>
        <dbReference type="ARBA" id="ARBA00022989"/>
    </source>
</evidence>
<keyword evidence="3 15" id="KW-0813">Transport</keyword>
<evidence type="ECO:0000313" key="17">
    <source>
        <dbReference type="EMBL" id="MFC4720631.1"/>
    </source>
</evidence>
<evidence type="ECO:0000256" key="3">
    <source>
        <dbReference type="ARBA" id="ARBA00022448"/>
    </source>
</evidence>
<feature type="transmembrane region" description="Helical" evidence="15">
    <location>
        <begin position="390"/>
        <end position="413"/>
    </location>
</feature>
<organism evidence="17 18">
    <name type="scientific">Enterococcus lemanii</name>
    <dbReference type="NCBI Taxonomy" id="1159752"/>
    <lineage>
        <taxon>Bacteria</taxon>
        <taxon>Bacillati</taxon>
        <taxon>Bacillota</taxon>
        <taxon>Bacilli</taxon>
        <taxon>Lactobacillales</taxon>
        <taxon>Enterococcaceae</taxon>
        <taxon>Enterococcus</taxon>
    </lineage>
</organism>
<proteinExistence type="inferred from homology"/>
<evidence type="ECO:0000256" key="4">
    <source>
        <dbReference type="ARBA" id="ARBA00022475"/>
    </source>
</evidence>
<sequence length="717" mass="80348">MKEYCFALIGNPNSGKTSAYNQLTGSMQQVGNWPGVTVERKSGRVKKNTQLLIQDLPGIYSLSPYTPEEIVTRNYLIKDHPDAILNIVDVTNLERNLYLTTQLMEMGIPLVVGLNMMDILKKTGKKINLEKLSYGLGAPIVAMSALKGQGLDDLVQQGKVVTETFPLQINYPTYDDKLEVALAEIIMVLGNSVLKTQARWFAIKLFERDEAINQELDLSTFQKKEIEEIIQLTEKVFQDQSDAIIINERYQFITRLVALCTVNQGEVSLSISDKIDQIVTHRWLALPIFTFIMWLVYYFSIQTIGTIGTDWVNDQLFGQYVPEFVAGWLETWQVQPWLQSLILDGILAGVGAVLGFLPQIMVLFFCLALLEDCGYMARIAFVMDRLFRKFGLSGKSFIPMLIATGCGVPGVMASRTIENEQDRRLTVMVTTFMPCSAKLPVIALIAGDFFPGRSWVAPSAYFMGMLAIILSGIALKKTKLFSSDPAPFIMELPTYHWPRFENIWRQTFDRGFSFVKKAGTLIFVSSIFIWFTSNYNFTFKQVASEESILANLGRLFAPIFTPLGWGNWQAVVATTTGLIAKENIIGTMGILYGNLNEVSETGKEIWPQLQQSFTSVAAYSFLAFNLLCAPCFAAVGAIHREMASLKWTLLAVGYQCALAYVVSFILYQLGSVLFEGQSATSATLLAVLTTIWLGYRIVKPIKSMKKRYPLTRLEGEN</sequence>
<dbReference type="SUPFAM" id="SSF52540">
    <property type="entry name" value="P-loop containing nucleoside triphosphate hydrolases"/>
    <property type="match status" value="1"/>
</dbReference>
<keyword evidence="8 15" id="KW-1133">Transmembrane helix</keyword>
<keyword evidence="4" id="KW-1003">Cell membrane</keyword>
<dbReference type="Pfam" id="PF02421">
    <property type="entry name" value="FeoB_N"/>
    <property type="match status" value="1"/>
</dbReference>
<dbReference type="InterPro" id="IPR050860">
    <property type="entry name" value="FeoB_GTPase"/>
</dbReference>
<dbReference type="NCBIfam" id="TIGR00437">
    <property type="entry name" value="feoB"/>
    <property type="match status" value="1"/>
</dbReference>
<evidence type="ECO:0000256" key="6">
    <source>
        <dbReference type="ARBA" id="ARBA00022692"/>
    </source>
</evidence>
<feature type="transmembrane region" description="Helical" evidence="15">
    <location>
        <begin position="679"/>
        <end position="698"/>
    </location>
</feature>
<accession>A0ABV9MX86</accession>
<feature type="transmembrane region" description="Helical" evidence="15">
    <location>
        <begin position="455"/>
        <end position="475"/>
    </location>
</feature>
<comment type="function">
    <text evidence="1 15">Probable transporter of a GTP-driven Fe(2+) uptake system.</text>
</comment>
<feature type="transmembrane region" description="Helical" evidence="15">
    <location>
        <begin position="425"/>
        <end position="449"/>
    </location>
</feature>
<dbReference type="EMBL" id="JBHSGS010000065">
    <property type="protein sequence ID" value="MFC4720631.1"/>
    <property type="molecule type" value="Genomic_DNA"/>
</dbReference>
<dbReference type="InterPro" id="IPR011640">
    <property type="entry name" value="Fe2_transport_prot_B_C"/>
</dbReference>
<evidence type="ECO:0000256" key="10">
    <source>
        <dbReference type="ARBA" id="ARBA00023065"/>
    </source>
</evidence>
<gene>
    <name evidence="17" type="primary">feoB</name>
    <name evidence="17" type="ORF">ACFO5I_12940</name>
</gene>
<dbReference type="RefSeq" id="WP_204652889.1">
    <property type="nucleotide sequence ID" value="NZ_JAFBFD010000003.1"/>
</dbReference>
<name>A0ABV9MX86_9ENTE</name>
<dbReference type="InterPro" id="IPR011642">
    <property type="entry name" value="Gate_dom"/>
</dbReference>
<feature type="transmembrane region" description="Helical" evidence="15">
    <location>
        <begin position="616"/>
        <end position="635"/>
    </location>
</feature>
<dbReference type="Pfam" id="PF17910">
    <property type="entry name" value="FeoB_Cyto"/>
    <property type="match status" value="1"/>
</dbReference>
<keyword evidence="11 15" id="KW-0342">GTP-binding</keyword>
<evidence type="ECO:0000256" key="7">
    <source>
        <dbReference type="ARBA" id="ARBA00022741"/>
    </source>
</evidence>
<dbReference type="PANTHER" id="PTHR43185">
    <property type="entry name" value="FERROUS IRON TRANSPORT PROTEIN B"/>
    <property type="match status" value="1"/>
</dbReference>
<keyword evidence="12 15" id="KW-0472">Membrane</keyword>
<comment type="caution">
    <text evidence="17">The sequence shown here is derived from an EMBL/GenBank/DDBJ whole genome shotgun (WGS) entry which is preliminary data.</text>
</comment>
<dbReference type="InterPro" id="IPR041069">
    <property type="entry name" value="FeoB_Cyto"/>
</dbReference>
<protein>
    <recommendedName>
        <fullName evidence="13 14">Ferrous iron transport protein B</fullName>
    </recommendedName>
</protein>
<feature type="transmembrane region" description="Helical" evidence="15">
    <location>
        <begin position="647"/>
        <end position="667"/>
    </location>
</feature>
<feature type="transmembrane region" description="Helical" evidence="15">
    <location>
        <begin position="346"/>
        <end position="370"/>
    </location>
</feature>
<dbReference type="PANTHER" id="PTHR43185:SF1">
    <property type="entry name" value="FE(2+) TRANSPORTER FEOB"/>
    <property type="match status" value="1"/>
</dbReference>
<dbReference type="Pfam" id="PF07670">
    <property type="entry name" value="Gate"/>
    <property type="match status" value="2"/>
</dbReference>
<keyword evidence="9 15" id="KW-0408">Iron</keyword>
<evidence type="ECO:0000256" key="11">
    <source>
        <dbReference type="ARBA" id="ARBA00023134"/>
    </source>
</evidence>
<dbReference type="Gene3D" id="3.40.50.300">
    <property type="entry name" value="P-loop containing nucleotide triphosphate hydrolases"/>
    <property type="match status" value="1"/>
</dbReference>
<comment type="subcellular location">
    <subcellularLocation>
        <location evidence="2 15">Cell membrane</location>
        <topology evidence="2 15">Multi-pass membrane protein</topology>
    </subcellularLocation>
</comment>
<evidence type="ECO:0000256" key="1">
    <source>
        <dbReference type="ARBA" id="ARBA00003926"/>
    </source>
</evidence>
<evidence type="ECO:0000256" key="2">
    <source>
        <dbReference type="ARBA" id="ARBA00004651"/>
    </source>
</evidence>
<feature type="domain" description="FeoB-type G" evidence="16">
    <location>
        <begin position="3"/>
        <end position="164"/>
    </location>
</feature>
<keyword evidence="7" id="KW-0547">Nucleotide-binding</keyword>
<dbReference type="Pfam" id="PF07664">
    <property type="entry name" value="FeoB_C"/>
    <property type="match status" value="1"/>
</dbReference>
<dbReference type="CDD" id="cd01879">
    <property type="entry name" value="FeoB"/>
    <property type="match status" value="1"/>
</dbReference>
<feature type="transmembrane region" description="Helical" evidence="15">
    <location>
        <begin position="514"/>
        <end position="531"/>
    </location>
</feature>
<dbReference type="Proteomes" id="UP001595969">
    <property type="component" value="Unassembled WGS sequence"/>
</dbReference>
<reference evidence="18" key="1">
    <citation type="journal article" date="2019" name="Int. J. Syst. Evol. Microbiol.">
        <title>The Global Catalogue of Microorganisms (GCM) 10K type strain sequencing project: providing services to taxonomists for standard genome sequencing and annotation.</title>
        <authorList>
            <consortium name="The Broad Institute Genomics Platform"/>
            <consortium name="The Broad Institute Genome Sequencing Center for Infectious Disease"/>
            <person name="Wu L."/>
            <person name="Ma J."/>
        </authorList>
    </citation>
    <scope>NUCLEOTIDE SEQUENCE [LARGE SCALE GENOMIC DNA]</scope>
    <source>
        <strain evidence="18">CGMCC 1.19032</strain>
    </source>
</reference>
<feature type="transmembrane region" description="Helical" evidence="15">
    <location>
        <begin position="283"/>
        <end position="301"/>
    </location>
</feature>
<evidence type="ECO:0000256" key="9">
    <source>
        <dbReference type="ARBA" id="ARBA00023004"/>
    </source>
</evidence>
<evidence type="ECO:0000256" key="15">
    <source>
        <dbReference type="RuleBase" id="RU362098"/>
    </source>
</evidence>
<dbReference type="Gene3D" id="1.10.287.1770">
    <property type="match status" value="1"/>
</dbReference>
<dbReference type="InterPro" id="IPR003373">
    <property type="entry name" value="Fe2_transport_prot-B"/>
</dbReference>
<dbReference type="PROSITE" id="PS51711">
    <property type="entry name" value="G_FEOB"/>
    <property type="match status" value="1"/>
</dbReference>
<evidence type="ECO:0000313" key="18">
    <source>
        <dbReference type="Proteomes" id="UP001595969"/>
    </source>
</evidence>